<keyword evidence="2" id="KW-1185">Reference proteome</keyword>
<proteinExistence type="predicted"/>
<gene>
    <name evidence="1" type="ORF">HN018_25075</name>
</gene>
<dbReference type="KEGG" id="lck:HN018_25075"/>
<accession>A0A6M8HY46</accession>
<name>A0A6M8HY46_9PROT</name>
<dbReference type="SUPFAM" id="SSF55729">
    <property type="entry name" value="Acyl-CoA N-acyltransferases (Nat)"/>
    <property type="match status" value="1"/>
</dbReference>
<dbReference type="AlphaFoldDB" id="A0A6M8HY46"/>
<sequence>MDESNRTARAHTKLVRLLGQKNETHLLLINTESSLRDERLHESSAEPVTLTKAEIQLKVHYLDGPLLRETTSGSPIANFGGTIEPVWNSKTNGWCQRVRLSNGFVIIERPELRGLGLGTYLFAQIVLWAKRVAPQAWVQAIVLSSVQARDTESRNRRNKFYEKFGFEFDYRSVDGIKDAEGSSQSINISDMKVPDKIETIEVLPLINFLRENFEQMRKERSRFHSEVQRYERVVADHVALCRENNLLISLGRWLYRIRRPE</sequence>
<evidence type="ECO:0000313" key="2">
    <source>
        <dbReference type="Proteomes" id="UP000500767"/>
    </source>
</evidence>
<geneLocation type="plasmid" evidence="1 2">
    <name>unnamed2</name>
</geneLocation>
<evidence type="ECO:0000313" key="1">
    <source>
        <dbReference type="EMBL" id="QKE93453.1"/>
    </source>
</evidence>
<dbReference type="Gene3D" id="3.40.630.30">
    <property type="match status" value="1"/>
</dbReference>
<organism evidence="1 2">
    <name type="scientific">Lichenicola cladoniae</name>
    <dbReference type="NCBI Taxonomy" id="1484109"/>
    <lineage>
        <taxon>Bacteria</taxon>
        <taxon>Pseudomonadati</taxon>
        <taxon>Pseudomonadota</taxon>
        <taxon>Alphaproteobacteria</taxon>
        <taxon>Acetobacterales</taxon>
        <taxon>Acetobacteraceae</taxon>
        <taxon>Lichenicola</taxon>
    </lineage>
</organism>
<reference evidence="1 2" key="1">
    <citation type="journal article" date="2014" name="World J. Microbiol. Biotechnol.">
        <title>Biodiversity and physiological characteristics of Antarctic and Arctic lichens-associated bacteria.</title>
        <authorList>
            <person name="Lee Y.M."/>
            <person name="Kim E.H."/>
            <person name="Lee H.K."/>
            <person name="Hong S.G."/>
        </authorList>
    </citation>
    <scope>NUCLEOTIDE SEQUENCE [LARGE SCALE GENOMIC DNA]</scope>
    <source>
        <strain evidence="1 2">PAMC 26569</strain>
        <plasmid evidence="1">unnamed2</plasmid>
    </source>
</reference>
<dbReference type="Proteomes" id="UP000500767">
    <property type="component" value="Plasmid unnamed2"/>
</dbReference>
<protein>
    <submittedName>
        <fullName evidence="1">GNAT family N-acetyltransferase</fullName>
    </submittedName>
</protein>
<dbReference type="InterPro" id="IPR016181">
    <property type="entry name" value="Acyl_CoA_acyltransferase"/>
</dbReference>
<dbReference type="GO" id="GO:0016740">
    <property type="term" value="F:transferase activity"/>
    <property type="evidence" value="ECO:0007669"/>
    <property type="project" value="UniProtKB-KW"/>
</dbReference>
<dbReference type="EMBL" id="CP053710">
    <property type="protein sequence ID" value="QKE93453.1"/>
    <property type="molecule type" value="Genomic_DNA"/>
</dbReference>
<keyword evidence="1" id="KW-0808">Transferase</keyword>
<dbReference type="RefSeq" id="WP_171837126.1">
    <property type="nucleotide sequence ID" value="NZ_CP053710.1"/>
</dbReference>
<keyword evidence="1" id="KW-0614">Plasmid</keyword>